<evidence type="ECO:0000256" key="1">
    <source>
        <dbReference type="SAM" id="MobiDB-lite"/>
    </source>
</evidence>
<gene>
    <name evidence="2" type="ORF">UFOVP1545_51</name>
</gene>
<dbReference type="EMBL" id="LR798389">
    <property type="protein sequence ID" value="CAB5228920.1"/>
    <property type="molecule type" value="Genomic_DNA"/>
</dbReference>
<name>A0A6J7XCV7_9CAUD</name>
<accession>A0A6J7XCV7</accession>
<reference evidence="2" key="1">
    <citation type="submission" date="2020-05" db="EMBL/GenBank/DDBJ databases">
        <authorList>
            <person name="Chiriac C."/>
            <person name="Salcher M."/>
            <person name="Ghai R."/>
            <person name="Kavagutti S V."/>
        </authorList>
    </citation>
    <scope>NUCLEOTIDE SEQUENCE</scope>
</reference>
<sequence length="102" mass="11246">MGVDVANKGSFSLTGRRSRGRIKGSTTKSTTEARLMIASFIDGNSERLQSWLDEIYQEDGARAAFGAFTDLIEYHVPKLARTEHVGANDGPIEIQMSWAEPK</sequence>
<organism evidence="2">
    <name type="scientific">uncultured Caudovirales phage</name>
    <dbReference type="NCBI Taxonomy" id="2100421"/>
    <lineage>
        <taxon>Viruses</taxon>
        <taxon>Duplodnaviria</taxon>
        <taxon>Heunggongvirae</taxon>
        <taxon>Uroviricota</taxon>
        <taxon>Caudoviricetes</taxon>
        <taxon>Peduoviridae</taxon>
        <taxon>Maltschvirus</taxon>
        <taxon>Maltschvirus maltsch</taxon>
    </lineage>
</organism>
<feature type="region of interest" description="Disordered" evidence="1">
    <location>
        <begin position="1"/>
        <end position="29"/>
    </location>
</feature>
<proteinExistence type="predicted"/>
<evidence type="ECO:0000313" key="2">
    <source>
        <dbReference type="EMBL" id="CAB5228920.1"/>
    </source>
</evidence>
<protein>
    <submittedName>
        <fullName evidence="2">Uncharacterized protein</fullName>
    </submittedName>
</protein>